<dbReference type="STRING" id="1246626.BleG1_1215"/>
<dbReference type="EMBL" id="CP003923">
    <property type="protein sequence ID" value="AIC93818.1"/>
    <property type="molecule type" value="Genomic_DNA"/>
</dbReference>
<organism evidence="1 2">
    <name type="scientific">Shouchella lehensis G1</name>
    <dbReference type="NCBI Taxonomy" id="1246626"/>
    <lineage>
        <taxon>Bacteria</taxon>
        <taxon>Bacillati</taxon>
        <taxon>Bacillota</taxon>
        <taxon>Bacilli</taxon>
        <taxon>Bacillales</taxon>
        <taxon>Bacillaceae</taxon>
        <taxon>Shouchella</taxon>
    </lineage>
</organism>
<dbReference type="OrthoDB" id="9794275at2"/>
<evidence type="ECO:0008006" key="3">
    <source>
        <dbReference type="Google" id="ProtNLM"/>
    </source>
</evidence>
<name>A0A060LZT6_9BACI</name>
<dbReference type="PATRIC" id="fig|1246626.3.peg.1218"/>
<dbReference type="PANTHER" id="PTHR38456">
    <property type="entry name" value="CYCLIC DI-AMP RECEPTOR A"/>
    <property type="match status" value="1"/>
</dbReference>
<dbReference type="Proteomes" id="UP000027142">
    <property type="component" value="Chromosome"/>
</dbReference>
<dbReference type="InterPro" id="IPR010375">
    <property type="entry name" value="CdAMP_rec"/>
</dbReference>
<dbReference type="PANTHER" id="PTHR38456:SF1">
    <property type="entry name" value="CYCLIC DI-AMP RECEPTOR A"/>
    <property type="match status" value="1"/>
</dbReference>
<dbReference type="KEGG" id="ble:BleG1_1215"/>
<dbReference type="AlphaFoldDB" id="A0A060LZT6"/>
<dbReference type="eggNOG" id="COG3870">
    <property type="taxonomic scope" value="Bacteria"/>
</dbReference>
<dbReference type="Gene3D" id="3.30.70.120">
    <property type="match status" value="1"/>
</dbReference>
<dbReference type="Pfam" id="PF06153">
    <property type="entry name" value="CdAMP_rec"/>
    <property type="match status" value="1"/>
</dbReference>
<dbReference type="HOGENOM" id="CLU_143974_2_0_9"/>
<proteinExistence type="predicted"/>
<dbReference type="SUPFAM" id="SSF54913">
    <property type="entry name" value="GlnB-like"/>
    <property type="match status" value="1"/>
</dbReference>
<protein>
    <recommendedName>
        <fullName evidence="3">Transcriptional regulator</fullName>
    </recommendedName>
</protein>
<evidence type="ECO:0000313" key="2">
    <source>
        <dbReference type="Proteomes" id="UP000027142"/>
    </source>
</evidence>
<sequence>MKLLVCIIEDFYADYVEKDLREKGYRMTELSSSGGFLKKGSTTFLFGVHETDVDQLQQSLKNACLEVEKRKQRKESKTHRYTSFLVPAANATPLLLQDQT</sequence>
<dbReference type="RefSeq" id="WP_035395595.1">
    <property type="nucleotide sequence ID" value="NZ_CP003923.1"/>
</dbReference>
<gene>
    <name evidence="1" type="ORF">BleG1_1215</name>
</gene>
<dbReference type="InterPro" id="IPR015867">
    <property type="entry name" value="N-reg_PII/ATP_PRibTrfase_C"/>
</dbReference>
<keyword evidence="2" id="KW-1185">Reference proteome</keyword>
<evidence type="ECO:0000313" key="1">
    <source>
        <dbReference type="EMBL" id="AIC93818.1"/>
    </source>
</evidence>
<dbReference type="InterPro" id="IPR011322">
    <property type="entry name" value="N-reg_PII-like_a/b"/>
</dbReference>
<accession>A0A060LZT6</accession>
<reference evidence="1 2" key="1">
    <citation type="journal article" date="2014" name="Gene">
        <title>A comparative genomic analysis of the alkalitolerant soil bacterium Bacillus lehensis G1.</title>
        <authorList>
            <person name="Noor Y.M."/>
            <person name="Samsulrizal N.H."/>
            <person name="Jema'on N.A."/>
            <person name="Low K.O."/>
            <person name="Ramli A.N."/>
            <person name="Alias N.I."/>
            <person name="Damis S.I."/>
            <person name="Fuzi S.F."/>
            <person name="Isa M.N."/>
            <person name="Murad A.M."/>
            <person name="Raih M.F."/>
            <person name="Bakar F.D."/>
            <person name="Najimudin N."/>
            <person name="Mahadi N.M."/>
            <person name="Illias R.M."/>
        </authorList>
    </citation>
    <scope>NUCLEOTIDE SEQUENCE [LARGE SCALE GENOMIC DNA]</scope>
    <source>
        <strain evidence="1 2">G1</strain>
    </source>
</reference>